<evidence type="ECO:0000313" key="2">
    <source>
        <dbReference type="Proteomes" id="UP000595894"/>
    </source>
</evidence>
<dbReference type="AlphaFoldDB" id="A0A974NTE4"/>
<accession>A0A974NTE4</accession>
<dbReference type="KEGG" id="sari:H5J25_13900"/>
<dbReference type="RefSeq" id="WP_202091948.1">
    <property type="nucleotide sequence ID" value="NZ_CP061035.1"/>
</dbReference>
<dbReference type="Proteomes" id="UP000595894">
    <property type="component" value="Chromosome"/>
</dbReference>
<sequence length="86" mass="9399">MTTAPVGGGTAVSDDDIEGHLPEYIQGAKRCGIQRSVWLPSFYVPWSPRNDNENAEGPWSDWVALARQILVVDAEARAKAMKGKKS</sequence>
<keyword evidence="2" id="KW-1185">Reference proteome</keyword>
<name>A0A974NTE4_9SPHN</name>
<reference evidence="2" key="1">
    <citation type="submission" date="2020-09" db="EMBL/GenBank/DDBJ databases">
        <title>Sphingomonas sp., a new species isolated from pork steak.</title>
        <authorList>
            <person name="Heidler von Heilborn D."/>
        </authorList>
    </citation>
    <scope>NUCLEOTIDE SEQUENCE [LARGE SCALE GENOMIC DNA]</scope>
</reference>
<organism evidence="1 2">
    <name type="scientific">Sphingomonas aliaeris</name>
    <dbReference type="NCBI Taxonomy" id="2759526"/>
    <lineage>
        <taxon>Bacteria</taxon>
        <taxon>Pseudomonadati</taxon>
        <taxon>Pseudomonadota</taxon>
        <taxon>Alphaproteobacteria</taxon>
        <taxon>Sphingomonadales</taxon>
        <taxon>Sphingomonadaceae</taxon>
        <taxon>Sphingomonas</taxon>
    </lineage>
</organism>
<protein>
    <submittedName>
        <fullName evidence="1">Uncharacterized protein</fullName>
    </submittedName>
</protein>
<dbReference type="EMBL" id="CP061035">
    <property type="protein sequence ID" value="QQV76536.1"/>
    <property type="molecule type" value="Genomic_DNA"/>
</dbReference>
<proteinExistence type="predicted"/>
<gene>
    <name evidence="1" type="ORF">H5J25_13900</name>
</gene>
<evidence type="ECO:0000313" key="1">
    <source>
        <dbReference type="EMBL" id="QQV76536.1"/>
    </source>
</evidence>